<keyword evidence="2" id="KW-1185">Reference proteome</keyword>
<protein>
    <recommendedName>
        <fullName evidence="3">Histidine kinase</fullName>
    </recommendedName>
</protein>
<dbReference type="AlphaFoldDB" id="A0A517MFL8"/>
<dbReference type="KEGG" id="rml:FF011L_24550"/>
<name>A0A517MFL8_9BACT</name>
<dbReference type="Proteomes" id="UP000320672">
    <property type="component" value="Chromosome"/>
</dbReference>
<sequence length="383" mass="42001">MVIPNPRYSLSDIEVLFASFAEDLDSPVFLVQPQPSAWIVAANTLGTTWLEKTGKEGNDSSGATELLTDLALGMDKHHHASNSNFAPQTIVTRSGATLQVRPASHTSEGPLWLVKVLEVEPLARTETAPTVEVNKQLFSVAAAHWNATFLHEIAQPAHVFVNIADILESYLDDNQLDPVVVRNLTETMQAAAEKACQCVAGLKQQLPAWESKLSEFDMRVLFENFCREWESTSQTLARSNETDETKWLIVADQQQVDLLLRLLHLLCQTVNTSDASKITEWELSADLNQVWITCRFAAPLHVPTQVLEASPEDLFAASARGAAETIAHGNGGGLTWLPVTSFPATGVTPPAADLAAGFQVQFPLVGSPRPAVTQRRIIRRSWH</sequence>
<dbReference type="EMBL" id="CP036262">
    <property type="protein sequence ID" value="QDS93682.1"/>
    <property type="molecule type" value="Genomic_DNA"/>
</dbReference>
<evidence type="ECO:0000313" key="1">
    <source>
        <dbReference type="EMBL" id="QDS93682.1"/>
    </source>
</evidence>
<accession>A0A517MFL8</accession>
<organism evidence="1 2">
    <name type="scientific">Roseimaritima multifibrata</name>
    <dbReference type="NCBI Taxonomy" id="1930274"/>
    <lineage>
        <taxon>Bacteria</taxon>
        <taxon>Pseudomonadati</taxon>
        <taxon>Planctomycetota</taxon>
        <taxon>Planctomycetia</taxon>
        <taxon>Pirellulales</taxon>
        <taxon>Pirellulaceae</taxon>
        <taxon>Roseimaritima</taxon>
    </lineage>
</organism>
<gene>
    <name evidence="1" type="ORF">FF011L_24550</name>
</gene>
<reference evidence="1 2" key="1">
    <citation type="submission" date="2019-02" db="EMBL/GenBank/DDBJ databases">
        <title>Deep-cultivation of Planctomycetes and their phenomic and genomic characterization uncovers novel biology.</title>
        <authorList>
            <person name="Wiegand S."/>
            <person name="Jogler M."/>
            <person name="Boedeker C."/>
            <person name="Pinto D."/>
            <person name="Vollmers J."/>
            <person name="Rivas-Marin E."/>
            <person name="Kohn T."/>
            <person name="Peeters S.H."/>
            <person name="Heuer A."/>
            <person name="Rast P."/>
            <person name="Oberbeckmann S."/>
            <person name="Bunk B."/>
            <person name="Jeske O."/>
            <person name="Meyerdierks A."/>
            <person name="Storesund J.E."/>
            <person name="Kallscheuer N."/>
            <person name="Luecker S."/>
            <person name="Lage O.M."/>
            <person name="Pohl T."/>
            <person name="Merkel B.J."/>
            <person name="Hornburger P."/>
            <person name="Mueller R.-W."/>
            <person name="Bruemmer F."/>
            <person name="Labrenz M."/>
            <person name="Spormann A.M."/>
            <person name="Op den Camp H."/>
            <person name="Overmann J."/>
            <person name="Amann R."/>
            <person name="Jetten M.S.M."/>
            <person name="Mascher T."/>
            <person name="Medema M.H."/>
            <person name="Devos D.P."/>
            <person name="Kaster A.-K."/>
            <person name="Ovreas L."/>
            <person name="Rohde M."/>
            <person name="Galperin M.Y."/>
            <person name="Jogler C."/>
        </authorList>
    </citation>
    <scope>NUCLEOTIDE SEQUENCE [LARGE SCALE GENOMIC DNA]</scope>
    <source>
        <strain evidence="1 2">FF011L</strain>
    </source>
</reference>
<dbReference type="RefSeq" id="WP_145351800.1">
    <property type="nucleotide sequence ID" value="NZ_CP036262.1"/>
</dbReference>
<dbReference type="OrthoDB" id="9900695at2"/>
<proteinExistence type="predicted"/>
<evidence type="ECO:0000313" key="2">
    <source>
        <dbReference type="Proteomes" id="UP000320672"/>
    </source>
</evidence>
<evidence type="ECO:0008006" key="3">
    <source>
        <dbReference type="Google" id="ProtNLM"/>
    </source>
</evidence>